<gene>
    <name evidence="3 4" type="primary">LOC108678981</name>
</gene>
<evidence type="ECO:0000313" key="2">
    <source>
        <dbReference type="Proteomes" id="UP000694843"/>
    </source>
</evidence>
<dbReference type="RefSeq" id="XP_018022967.1">
    <property type="nucleotide sequence ID" value="XM_018167478.2"/>
</dbReference>
<protein>
    <submittedName>
        <fullName evidence="4">Uncharacterized protein LOC108678981 isoform X1</fullName>
    </submittedName>
    <submittedName>
        <fullName evidence="3">Uncharacterized protein LOC108678981 isoform X2</fullName>
    </submittedName>
</protein>
<keyword evidence="2" id="KW-1185">Reference proteome</keyword>
<dbReference type="RefSeq" id="XP_018022968.1">
    <property type="nucleotide sequence ID" value="XM_018167479.2"/>
</dbReference>
<dbReference type="GeneID" id="108678981"/>
<evidence type="ECO:0000313" key="3">
    <source>
        <dbReference type="RefSeq" id="XP_018022967.1"/>
    </source>
</evidence>
<dbReference type="OMA" id="VMKYMPQ"/>
<proteinExistence type="predicted"/>
<organism evidence="2 4">
    <name type="scientific">Hyalella azteca</name>
    <name type="common">Amphipod</name>
    <dbReference type="NCBI Taxonomy" id="294128"/>
    <lineage>
        <taxon>Eukaryota</taxon>
        <taxon>Metazoa</taxon>
        <taxon>Ecdysozoa</taxon>
        <taxon>Arthropoda</taxon>
        <taxon>Crustacea</taxon>
        <taxon>Multicrustacea</taxon>
        <taxon>Malacostraca</taxon>
        <taxon>Eumalacostraca</taxon>
        <taxon>Peracarida</taxon>
        <taxon>Amphipoda</taxon>
        <taxon>Senticaudata</taxon>
        <taxon>Talitrida</taxon>
        <taxon>Talitroidea</taxon>
        <taxon>Hyalellidae</taxon>
        <taxon>Hyalella</taxon>
    </lineage>
</organism>
<feature type="region of interest" description="Disordered" evidence="1">
    <location>
        <begin position="538"/>
        <end position="579"/>
    </location>
</feature>
<dbReference type="OrthoDB" id="6497308at2759"/>
<feature type="region of interest" description="Disordered" evidence="1">
    <location>
        <begin position="330"/>
        <end position="360"/>
    </location>
</feature>
<sequence length="832" mass="90677">MDQATVQGDGGGGGVTVKKEKVDETEINLLAAEMAEKNRQKMLSQATQIAQQNQASQQALQRAGGQQMITYYFNRDKEKNGEVEEDSFLPKKVEEKKKGVIDEDSQRGRFGWTTIHTSHIPYLFRREEKYCAVRMVEIKLLNKYLSFLPQEITTCINVRSYFITESEARLLTEINTKHCELQFGRDYFTTKDLVVKVSEAKHFHRFLDTCFKKLVQRSTEQSEFCGFVRINGESVVPYTVKEKVKYVPLFYFEGETDTLKTKAEKIDNWELAYLKFCCKVQGIRNELFASDTCAVVSLDDVKQYFPKETQFEDWWPQKTAEPMRVVTQGAHAGSNSKGLGSWTQRPATQPPAAPAPTSAASVSGVSKNVLASSSHRHLGNHHASKTGSSTALPNLPQLGLNSLVNNVGRSSSSALHQIGATTISSAGLPSLPTSTNAVAAAAAAYNLSNINQMSSIYNQWASMVNNIGSLNGMNGINGMNNMAAVAAAYGNNPSMQSLLASLSSEQARRLGVNLPGLSPHNNLTAAVAAAAAHQQHAVATAARTLRSHSTSTTQANRHSTTMSSSSSSNKQATAHQQQQQQLVNNLNQLGYSNYLSQQQSAMDSLLSSTQRNAYGGVSVQPPAAHSNSSSSAHHVRNGVHGSKSSSNGSSSSNNNNSSKAPPPLIPVNGSTGGGGGHKGTPRTVVTGVDKHKLVDVPAYRPDHSRRELPYIVRKMVVGTRQVLCINHVAYNFGATSMVALQDLINEFFPTATLASCIEVFTNVLSIVVYKANWHQVYALMEAWGTDSTPDVVPLIYSEDLVRSLTQMKYIFQRNPAGLSTAAQNSSKRIRTT</sequence>
<reference evidence="3 4" key="1">
    <citation type="submission" date="2025-04" db="UniProtKB">
        <authorList>
            <consortium name="RefSeq"/>
        </authorList>
    </citation>
    <scope>IDENTIFICATION</scope>
    <source>
        <tissue evidence="3 4">Whole organism</tissue>
    </source>
</reference>
<feature type="compositionally biased region" description="Low complexity" evidence="1">
    <location>
        <begin position="641"/>
        <end position="659"/>
    </location>
</feature>
<feature type="compositionally biased region" description="Low complexity" evidence="1">
    <location>
        <begin position="623"/>
        <end position="632"/>
    </location>
</feature>
<dbReference type="Proteomes" id="UP000694843">
    <property type="component" value="Unplaced"/>
</dbReference>
<name>A0A8B7PA74_HYAAZ</name>
<dbReference type="AlphaFoldDB" id="A0A8B7PA74"/>
<evidence type="ECO:0000256" key="1">
    <source>
        <dbReference type="SAM" id="MobiDB-lite"/>
    </source>
</evidence>
<feature type="compositionally biased region" description="Low complexity" evidence="1">
    <location>
        <begin position="559"/>
        <end position="568"/>
    </location>
</feature>
<feature type="compositionally biased region" description="Polar residues" evidence="1">
    <location>
        <begin position="547"/>
        <end position="558"/>
    </location>
</feature>
<evidence type="ECO:0000313" key="4">
    <source>
        <dbReference type="RefSeq" id="XP_018022968.1"/>
    </source>
</evidence>
<feature type="region of interest" description="Disordered" evidence="1">
    <location>
        <begin position="373"/>
        <end position="394"/>
    </location>
</feature>
<accession>A0A8B7PA74</accession>
<feature type="compositionally biased region" description="Polar residues" evidence="1">
    <location>
        <begin position="333"/>
        <end position="345"/>
    </location>
</feature>
<feature type="region of interest" description="Disordered" evidence="1">
    <location>
        <begin position="614"/>
        <end position="684"/>
    </location>
</feature>
<feature type="compositionally biased region" description="Basic residues" evidence="1">
    <location>
        <begin position="374"/>
        <end position="384"/>
    </location>
</feature>
<dbReference type="KEGG" id="hazt:108678981"/>